<proteinExistence type="predicted"/>
<dbReference type="Proteomes" id="UP000054047">
    <property type="component" value="Unassembled WGS sequence"/>
</dbReference>
<evidence type="ECO:0000313" key="2">
    <source>
        <dbReference type="EMBL" id="KIH45390.1"/>
    </source>
</evidence>
<organism evidence="2 3">
    <name type="scientific">Ancylostoma duodenale</name>
    <dbReference type="NCBI Taxonomy" id="51022"/>
    <lineage>
        <taxon>Eukaryota</taxon>
        <taxon>Metazoa</taxon>
        <taxon>Ecdysozoa</taxon>
        <taxon>Nematoda</taxon>
        <taxon>Chromadorea</taxon>
        <taxon>Rhabditida</taxon>
        <taxon>Rhabditina</taxon>
        <taxon>Rhabditomorpha</taxon>
        <taxon>Strongyloidea</taxon>
        <taxon>Ancylostomatidae</taxon>
        <taxon>Ancylostomatinae</taxon>
        <taxon>Ancylostoma</taxon>
    </lineage>
</organism>
<feature type="compositionally biased region" description="Basic and acidic residues" evidence="1">
    <location>
        <begin position="98"/>
        <end position="109"/>
    </location>
</feature>
<accession>A0A0C2FAA2</accession>
<evidence type="ECO:0000256" key="1">
    <source>
        <dbReference type="SAM" id="MobiDB-lite"/>
    </source>
</evidence>
<evidence type="ECO:0008006" key="4">
    <source>
        <dbReference type="Google" id="ProtNLM"/>
    </source>
</evidence>
<dbReference type="EMBL" id="KN772694">
    <property type="protein sequence ID" value="KIH45390.1"/>
    <property type="molecule type" value="Genomic_DNA"/>
</dbReference>
<reference evidence="2" key="1">
    <citation type="submission" date="2013-12" db="EMBL/GenBank/DDBJ databases">
        <title>Draft genome of the parsitic nematode Ancylostoma duodenale.</title>
        <authorList>
            <person name="Mitreva M."/>
        </authorList>
    </citation>
    <scope>NUCLEOTIDE SEQUENCE [LARGE SCALE GENOMIC DNA]</scope>
    <source>
        <strain evidence="2">Zhejiang</strain>
    </source>
</reference>
<dbReference type="OrthoDB" id="3936150at2759"/>
<sequence length="109" mass="12539">MSPTSVRSLFYSIINIPQSVGIIVAPYLRHIDVEPEYTKYVAVGILCILSGSLCVFLPETKNRPLPPDIKTASDNFSVDLRDREELMREQELDEDDHENEKTPYIFHEE</sequence>
<dbReference type="AlphaFoldDB" id="A0A0C2FAA2"/>
<evidence type="ECO:0000313" key="3">
    <source>
        <dbReference type="Proteomes" id="UP000054047"/>
    </source>
</evidence>
<gene>
    <name evidence="2" type="ORF">ANCDUO_24569</name>
</gene>
<protein>
    <recommendedName>
        <fullName evidence="4">Major facilitator superfamily (MFS) profile domain-containing protein</fullName>
    </recommendedName>
</protein>
<keyword evidence="3" id="KW-1185">Reference proteome</keyword>
<name>A0A0C2FAA2_9BILA</name>
<feature type="region of interest" description="Disordered" evidence="1">
    <location>
        <begin position="84"/>
        <end position="109"/>
    </location>
</feature>